<gene>
    <name evidence="1" type="ORF">RXV79_16525</name>
</gene>
<reference evidence="1 2" key="1">
    <citation type="submission" date="2023-10" db="EMBL/GenBank/DDBJ databases">
        <title>Bacteria for the degradation of biodegradable plastic PBAT(Polybutylene adipate terephthalate).</title>
        <authorList>
            <person name="Weon H.-Y."/>
            <person name="Yeon J."/>
        </authorList>
    </citation>
    <scope>NUCLEOTIDE SEQUENCE [LARGE SCALE GENOMIC DNA]</scope>
    <source>
        <strain evidence="1 2">SBD 7-3</strain>
    </source>
</reference>
<name>A0ABZ0CNG4_9BURK</name>
<protein>
    <recommendedName>
        <fullName evidence="3">Secreted protein</fullName>
    </recommendedName>
</protein>
<evidence type="ECO:0000313" key="2">
    <source>
        <dbReference type="Proteomes" id="UP001303946"/>
    </source>
</evidence>
<evidence type="ECO:0008006" key="3">
    <source>
        <dbReference type="Google" id="ProtNLM"/>
    </source>
</evidence>
<keyword evidence="2" id="KW-1185">Reference proteome</keyword>
<dbReference type="Proteomes" id="UP001303946">
    <property type="component" value="Chromosome"/>
</dbReference>
<accession>A0ABZ0CNG4</accession>
<dbReference type="EMBL" id="CP136336">
    <property type="protein sequence ID" value="WOB06529.1"/>
    <property type="molecule type" value="Genomic_DNA"/>
</dbReference>
<dbReference type="RefSeq" id="WP_316699015.1">
    <property type="nucleotide sequence ID" value="NZ_CP136336.1"/>
</dbReference>
<sequence length="106" mass="12177">MFFWPSLPEALALIHWRLACNAARPALNHHQPHHNSMKNLSIKEARCGGTDNKYHPTICPQRQHCRRFQQLDLDRQLELPAEVVVTIKKMALPRVGTNECSYLLPG</sequence>
<evidence type="ECO:0000313" key="1">
    <source>
        <dbReference type="EMBL" id="WOB06529.1"/>
    </source>
</evidence>
<proteinExistence type="predicted"/>
<organism evidence="1 2">
    <name type="scientific">Piscinibacter gummiphilus</name>
    <dbReference type="NCBI Taxonomy" id="946333"/>
    <lineage>
        <taxon>Bacteria</taxon>
        <taxon>Pseudomonadati</taxon>
        <taxon>Pseudomonadota</taxon>
        <taxon>Betaproteobacteria</taxon>
        <taxon>Burkholderiales</taxon>
        <taxon>Sphaerotilaceae</taxon>
        <taxon>Piscinibacter</taxon>
    </lineage>
</organism>